<name>A0A0P0EUK1_BACT4</name>
<gene>
    <name evidence="1" type="ORF">ERS852511_00275</name>
</gene>
<reference evidence="1 2" key="1">
    <citation type="submission" date="2015-09" db="EMBL/GenBank/DDBJ databases">
        <authorList>
            <consortium name="Pathogen Informatics"/>
        </authorList>
    </citation>
    <scope>NUCLEOTIDE SEQUENCE [LARGE SCALE GENOMIC DNA]</scope>
    <source>
        <strain evidence="1 2">2789STDY5834899</strain>
    </source>
</reference>
<accession>A0A0P0EUK1</accession>
<accession>I0PZT1</accession>
<evidence type="ECO:0000313" key="2">
    <source>
        <dbReference type="Proteomes" id="UP000095576"/>
    </source>
</evidence>
<proteinExistence type="predicted"/>
<evidence type="ECO:0000313" key="1">
    <source>
        <dbReference type="EMBL" id="CUO83874.1"/>
    </source>
</evidence>
<dbReference type="AlphaFoldDB" id="A0A0P0EUK1"/>
<dbReference type="Proteomes" id="UP000095576">
    <property type="component" value="Unassembled WGS sequence"/>
</dbReference>
<protein>
    <submittedName>
        <fullName evidence="1">Uncharacterized protein</fullName>
    </submittedName>
</protein>
<dbReference type="KEGG" id="btho:Btheta7330_02378"/>
<organism evidence="1 2">
    <name type="scientific">Bacteroides thetaiotaomicron</name>
    <dbReference type="NCBI Taxonomy" id="818"/>
    <lineage>
        <taxon>Bacteria</taxon>
        <taxon>Pseudomonadati</taxon>
        <taxon>Bacteroidota</taxon>
        <taxon>Bacteroidia</taxon>
        <taxon>Bacteroidales</taxon>
        <taxon>Bacteroidaceae</taxon>
        <taxon>Bacteroides</taxon>
    </lineage>
</organism>
<dbReference type="EMBL" id="CZAP01000001">
    <property type="protein sequence ID" value="CUO83874.1"/>
    <property type="molecule type" value="Genomic_DNA"/>
</dbReference>
<sequence>MPEYELRDNLDRLPKVIYFTDSFLALHIDRKGNAFYCIML</sequence>